<organism evidence="1 2">
    <name type="scientific">Vibrio hangzhouensis</name>
    <dbReference type="NCBI Taxonomy" id="462991"/>
    <lineage>
        <taxon>Bacteria</taxon>
        <taxon>Pseudomonadati</taxon>
        <taxon>Pseudomonadota</taxon>
        <taxon>Gammaproteobacteria</taxon>
        <taxon>Vibrionales</taxon>
        <taxon>Vibrionaceae</taxon>
        <taxon>Vibrio</taxon>
    </lineage>
</organism>
<gene>
    <name evidence="1" type="ORF">SAMN04488244_105132</name>
</gene>
<dbReference type="RefSeq" id="WP_103879637.1">
    <property type="nucleotide sequence ID" value="NZ_FNVG01000005.1"/>
</dbReference>
<proteinExistence type="predicted"/>
<name>A0A1H5W522_9VIBR</name>
<reference evidence="2" key="1">
    <citation type="submission" date="2016-10" db="EMBL/GenBank/DDBJ databases">
        <authorList>
            <person name="Varghese N."/>
            <person name="Submissions S."/>
        </authorList>
    </citation>
    <scope>NUCLEOTIDE SEQUENCE [LARGE SCALE GENOMIC DNA]</scope>
    <source>
        <strain evidence="2">CGMCC 1.7062</strain>
    </source>
</reference>
<evidence type="ECO:0000313" key="1">
    <source>
        <dbReference type="EMBL" id="SEF94438.1"/>
    </source>
</evidence>
<dbReference type="Proteomes" id="UP000236721">
    <property type="component" value="Unassembled WGS sequence"/>
</dbReference>
<dbReference type="EMBL" id="FNVG01000005">
    <property type="protein sequence ID" value="SEF94438.1"/>
    <property type="molecule type" value="Genomic_DNA"/>
</dbReference>
<keyword evidence="2" id="KW-1185">Reference proteome</keyword>
<evidence type="ECO:0000313" key="2">
    <source>
        <dbReference type="Proteomes" id="UP000236721"/>
    </source>
</evidence>
<dbReference type="OrthoDB" id="5880899at2"/>
<sequence>MELKQDPRCYTDVCIDGKWFHHDHCTDTAYMLWGGSAPNIRLDRTPKTEDELITLLRQTRLK</sequence>
<protein>
    <submittedName>
        <fullName evidence="1">Uncharacterized protein</fullName>
    </submittedName>
</protein>
<accession>A0A1H5W522</accession>
<dbReference type="AlphaFoldDB" id="A0A1H5W522"/>